<protein>
    <submittedName>
        <fullName evidence="2">Uncharacterized protein</fullName>
    </submittedName>
</protein>
<name>A0A0D8XJD9_DICVI</name>
<dbReference type="OrthoDB" id="5860050at2759"/>
<dbReference type="AlphaFoldDB" id="A0A0D8XJD9"/>
<feature type="region of interest" description="Disordered" evidence="1">
    <location>
        <begin position="76"/>
        <end position="96"/>
    </location>
</feature>
<evidence type="ECO:0000313" key="3">
    <source>
        <dbReference type="Proteomes" id="UP000053766"/>
    </source>
</evidence>
<evidence type="ECO:0000313" key="2">
    <source>
        <dbReference type="EMBL" id="KJH44730.1"/>
    </source>
</evidence>
<reference evidence="2 3" key="1">
    <citation type="submission" date="2013-11" db="EMBL/GenBank/DDBJ databases">
        <title>Draft genome of the bovine lungworm Dictyocaulus viviparus.</title>
        <authorList>
            <person name="Mitreva M."/>
        </authorList>
    </citation>
    <scope>NUCLEOTIDE SEQUENCE [LARGE SCALE GENOMIC DNA]</scope>
    <source>
        <strain evidence="2 3">HannoverDv2000</strain>
    </source>
</reference>
<gene>
    <name evidence="2" type="ORF">DICVIV_09254</name>
</gene>
<dbReference type="Proteomes" id="UP000053766">
    <property type="component" value="Unassembled WGS sequence"/>
</dbReference>
<evidence type="ECO:0000256" key="1">
    <source>
        <dbReference type="SAM" id="MobiDB-lite"/>
    </source>
</evidence>
<dbReference type="STRING" id="29172.A0A0D8XJD9"/>
<keyword evidence="3" id="KW-1185">Reference proteome</keyword>
<sequence>MVHRALNSNLLDLTNAPLHGYARWANGLLITLFSAPAYKGSSEDTVNLGACIEARVSGNLIIKQLKVKEEVRKKRADDVHNRQAAHAEQMGDSPNSFVDILDLKPNNNVLMDNL</sequence>
<organism evidence="2 3">
    <name type="scientific">Dictyocaulus viviparus</name>
    <name type="common">Bovine lungworm</name>
    <dbReference type="NCBI Taxonomy" id="29172"/>
    <lineage>
        <taxon>Eukaryota</taxon>
        <taxon>Metazoa</taxon>
        <taxon>Ecdysozoa</taxon>
        <taxon>Nematoda</taxon>
        <taxon>Chromadorea</taxon>
        <taxon>Rhabditida</taxon>
        <taxon>Rhabditina</taxon>
        <taxon>Rhabditomorpha</taxon>
        <taxon>Strongyloidea</taxon>
        <taxon>Metastrongylidae</taxon>
        <taxon>Dictyocaulus</taxon>
    </lineage>
</organism>
<proteinExistence type="predicted"/>
<reference evidence="3" key="2">
    <citation type="journal article" date="2016" name="Sci. Rep.">
        <title>Dictyocaulus viviparus genome, variome and transcriptome elucidate lungworm biology and support future intervention.</title>
        <authorList>
            <person name="McNulty S.N."/>
            <person name="Strube C."/>
            <person name="Rosa B.A."/>
            <person name="Martin J.C."/>
            <person name="Tyagi R."/>
            <person name="Choi Y.J."/>
            <person name="Wang Q."/>
            <person name="Hallsworth Pepin K."/>
            <person name="Zhang X."/>
            <person name="Ozersky P."/>
            <person name="Wilson R.K."/>
            <person name="Sternberg P.W."/>
            <person name="Gasser R.B."/>
            <person name="Mitreva M."/>
        </authorList>
    </citation>
    <scope>NUCLEOTIDE SEQUENCE [LARGE SCALE GENOMIC DNA]</scope>
    <source>
        <strain evidence="3">HannoverDv2000</strain>
    </source>
</reference>
<dbReference type="EMBL" id="KN716453">
    <property type="protein sequence ID" value="KJH44730.1"/>
    <property type="molecule type" value="Genomic_DNA"/>
</dbReference>
<accession>A0A0D8XJD9</accession>